<organism evidence="1 2">
    <name type="scientific">Cloeon dipterum</name>
    <dbReference type="NCBI Taxonomy" id="197152"/>
    <lineage>
        <taxon>Eukaryota</taxon>
        <taxon>Metazoa</taxon>
        <taxon>Ecdysozoa</taxon>
        <taxon>Arthropoda</taxon>
        <taxon>Hexapoda</taxon>
        <taxon>Insecta</taxon>
        <taxon>Pterygota</taxon>
        <taxon>Palaeoptera</taxon>
        <taxon>Ephemeroptera</taxon>
        <taxon>Pisciforma</taxon>
        <taxon>Baetidae</taxon>
        <taxon>Cloeon</taxon>
    </lineage>
</organism>
<name>A0A8S1D7P7_9INSE</name>
<gene>
    <name evidence="1" type="ORF">CLODIP_2_CD10121</name>
</gene>
<dbReference type="Proteomes" id="UP000494165">
    <property type="component" value="Unassembled WGS sequence"/>
</dbReference>
<protein>
    <submittedName>
        <fullName evidence="1">Uncharacterized protein</fullName>
    </submittedName>
</protein>
<accession>A0A8S1D7P7</accession>
<reference evidence="1 2" key="1">
    <citation type="submission" date="2020-04" db="EMBL/GenBank/DDBJ databases">
        <authorList>
            <person name="Alioto T."/>
            <person name="Alioto T."/>
            <person name="Gomez Garrido J."/>
        </authorList>
    </citation>
    <scope>NUCLEOTIDE SEQUENCE [LARGE SCALE GENOMIC DNA]</scope>
</reference>
<dbReference type="AlphaFoldDB" id="A0A8S1D7P7"/>
<proteinExistence type="predicted"/>
<keyword evidence="2" id="KW-1185">Reference proteome</keyword>
<evidence type="ECO:0000313" key="2">
    <source>
        <dbReference type="Proteomes" id="UP000494165"/>
    </source>
</evidence>
<sequence length="136" mass="16331">MIHFTQFDPQSIGVLRNFVKEAQPVFRLLHETDHPPASQIFGLANQKDIVRRRRSHSTRRKKSSHHNMLEEDKKHYYMRRKLKISPRSFDFLRPIMAESDSLERSNIVNTTFFLDLLRCYDFYNGLPVIYMLLVYQ</sequence>
<dbReference type="EMBL" id="CADEPI010000137">
    <property type="protein sequence ID" value="CAB3376944.1"/>
    <property type="molecule type" value="Genomic_DNA"/>
</dbReference>
<evidence type="ECO:0000313" key="1">
    <source>
        <dbReference type="EMBL" id="CAB3376944.1"/>
    </source>
</evidence>
<comment type="caution">
    <text evidence="1">The sequence shown here is derived from an EMBL/GenBank/DDBJ whole genome shotgun (WGS) entry which is preliminary data.</text>
</comment>